<accession>A0A510HKB1</accession>
<dbReference type="Proteomes" id="UP000318065">
    <property type="component" value="Chromosome"/>
</dbReference>
<dbReference type="RefSeq" id="WP_143527755.1">
    <property type="nucleotide sequence ID" value="NZ_AP019791.1"/>
</dbReference>
<name>A0A510HKB1_9ACTN</name>
<evidence type="ECO:0000313" key="1">
    <source>
        <dbReference type="EMBL" id="BBL79725.1"/>
    </source>
</evidence>
<dbReference type="AlphaFoldDB" id="A0A510HKB1"/>
<dbReference type="OrthoDB" id="5244587at2"/>
<organism evidence="1 2">
    <name type="scientific">Rubrobacter xylanophilus</name>
    <dbReference type="NCBI Taxonomy" id="49319"/>
    <lineage>
        <taxon>Bacteria</taxon>
        <taxon>Bacillati</taxon>
        <taxon>Actinomycetota</taxon>
        <taxon>Rubrobacteria</taxon>
        <taxon>Rubrobacterales</taxon>
        <taxon>Rubrobacteraceae</taxon>
        <taxon>Rubrobacter</taxon>
    </lineage>
</organism>
<protein>
    <submittedName>
        <fullName evidence="1">Uncharacterized protein</fullName>
    </submittedName>
</protein>
<keyword evidence="2" id="KW-1185">Reference proteome</keyword>
<evidence type="ECO:0000313" key="2">
    <source>
        <dbReference type="Proteomes" id="UP000318065"/>
    </source>
</evidence>
<proteinExistence type="predicted"/>
<gene>
    <name evidence="1" type="ORF">RxyAA322_15790</name>
</gene>
<sequence>MAEGAVAALMRCGGNIPEGVRAGPPGEGFALYRHRSAGKLGYWHGYYWARRRGSGDYEIWSIPDHPGGRPVPCGIFPREGFERRYERCDPAPGARCC</sequence>
<dbReference type="EMBL" id="AP019791">
    <property type="protein sequence ID" value="BBL79725.1"/>
    <property type="molecule type" value="Genomic_DNA"/>
</dbReference>
<reference evidence="1" key="1">
    <citation type="journal article" date="2019" name="Microbiol. Resour. Announc.">
        <title>Complete Genome Sequence of Rubrobacter xylanophilus Strain AA3-22, Isolated from Arima Onsen in Japan.</title>
        <authorList>
            <person name="Tomariguchi N."/>
            <person name="Miyazaki K."/>
        </authorList>
    </citation>
    <scope>NUCLEOTIDE SEQUENCE [LARGE SCALE GENOMIC DNA]</scope>
    <source>
        <strain evidence="1">AA3-22</strain>
    </source>
</reference>